<dbReference type="Gene3D" id="3.40.50.300">
    <property type="entry name" value="P-loop containing nucleotide triphosphate hydrolases"/>
    <property type="match status" value="1"/>
</dbReference>
<dbReference type="EMBL" id="JBIAZU010000008">
    <property type="protein sequence ID" value="MFF5296487.1"/>
    <property type="molecule type" value="Genomic_DNA"/>
</dbReference>
<protein>
    <submittedName>
        <fullName evidence="2">NACHT domain-containing protein</fullName>
    </submittedName>
</protein>
<comment type="caution">
    <text evidence="2">The sequence shown here is derived from an EMBL/GenBank/DDBJ whole genome shotgun (WGS) entry which is preliminary data.</text>
</comment>
<dbReference type="InterPro" id="IPR007111">
    <property type="entry name" value="NACHT_NTPase"/>
</dbReference>
<dbReference type="Pfam" id="PF22738">
    <property type="entry name" value="NNH7"/>
    <property type="match status" value="1"/>
</dbReference>
<evidence type="ECO:0000259" key="1">
    <source>
        <dbReference type="SMART" id="SM00382"/>
    </source>
</evidence>
<feature type="domain" description="AAA+ ATPase" evidence="1">
    <location>
        <begin position="323"/>
        <end position="467"/>
    </location>
</feature>
<evidence type="ECO:0000313" key="2">
    <source>
        <dbReference type="EMBL" id="MFF5296487.1"/>
    </source>
</evidence>
<evidence type="ECO:0000313" key="3">
    <source>
        <dbReference type="Proteomes" id="UP001602245"/>
    </source>
</evidence>
<dbReference type="Pfam" id="PF05729">
    <property type="entry name" value="NACHT"/>
    <property type="match status" value="1"/>
</dbReference>
<organism evidence="2 3">
    <name type="scientific">Paractinoplanes globisporus</name>
    <dbReference type="NCBI Taxonomy" id="113565"/>
    <lineage>
        <taxon>Bacteria</taxon>
        <taxon>Bacillati</taxon>
        <taxon>Actinomycetota</taxon>
        <taxon>Actinomycetes</taxon>
        <taxon>Micromonosporales</taxon>
        <taxon>Micromonosporaceae</taxon>
        <taxon>Paractinoplanes</taxon>
    </lineage>
</organism>
<accession>A0ABW6WT58</accession>
<sequence>MRSRGLSFADAVRLLDGDAELVTRAGSAAGAAAGVVTVASAGTVDFFALRDQVVSWGHAAVRAWRNKVRGLSRFDRTDRLVAAHTVIVLVSFYEALDAWFEAHGMQLDAAGISAAEQAAIAAGEPVTGSYDSMVAQLAHAHAPCPTPLHPAESLEQDVETYCRQMAAFVVQFLSGMRLFEGKDLRPGLEEIGADSIRRYREAYRRLAAEIPEFRLWTQDFDARATRELIREASAERHAATDAVRDGLVRIYEARMDKPILSAADAPDLNLPTLRDGYQEPAGHVAIANPGSLVATERWWAEESRRLPAVQDFLIAVLTTPEATDRPIVVLGQPGSGKSVLTRVLAARLATAGFLPVRVELRNVRADAPVQQQIQEALELQLGESVTWPELIRRAGPALPVVMMDGFDELLQATGQNWAGYLEQLQDFQQREAELGRPLAIVVTSRTVVADRARIPEKTTVVRLDQFGDEQIAAWLRVWNGLNAPGLAARGLRTLPVEAAIAHRELAEQPLLLLLLAIYDSRGNQLQDTGGGLGRVELYERIFKDFFERQVDKFGGDLGPEQWDAEVAAEWRRLSAVAIAMHNRGRDVILEPELDEDARQLLSAEDRTTAASTRPLGVGQLLVGRFFFVHESQASRDTGGVERSFEFLHATFAEFLAARQIVSAMTELAEDRARLRRRQGATLDAGFFHALTSFAVITRRAPLWEFCQGLIARLDPGTRERSRALVLELLADAGYPHPTWSLAAYEPERRTAAQRQAAFAANLTCLAVLLTDGPVDAAELVGEPVAVNWRRFALLCLAQLEPEDARRLWQSLRVCWELGSPARLTVRTEDGTDVWVFPSLPWPPEDAPRGGPRPDDVAVPAESPTGHLIRKSAFAQTCIDARELAYTLIPFWRAIGDISFQPTVYLAEDKWRSDVRDLLELLLEDPGPESITDIEPGRQALYREYLDRAQATLSEMAG</sequence>
<proteinExistence type="predicted"/>
<dbReference type="InterPro" id="IPR054567">
    <property type="entry name" value="NNH7"/>
</dbReference>
<name>A0ABW6WT58_9ACTN</name>
<dbReference type="SMART" id="SM00382">
    <property type="entry name" value="AAA"/>
    <property type="match status" value="1"/>
</dbReference>
<keyword evidence="3" id="KW-1185">Reference proteome</keyword>
<gene>
    <name evidence="2" type="ORF">ACFY35_44220</name>
</gene>
<dbReference type="Proteomes" id="UP001602245">
    <property type="component" value="Unassembled WGS sequence"/>
</dbReference>
<dbReference type="SUPFAM" id="SSF52540">
    <property type="entry name" value="P-loop containing nucleoside triphosphate hydrolases"/>
    <property type="match status" value="1"/>
</dbReference>
<dbReference type="InterPro" id="IPR003593">
    <property type="entry name" value="AAA+_ATPase"/>
</dbReference>
<dbReference type="RefSeq" id="WP_020517256.1">
    <property type="nucleotide sequence ID" value="NZ_JBIAZU010000008.1"/>
</dbReference>
<dbReference type="InterPro" id="IPR027417">
    <property type="entry name" value="P-loop_NTPase"/>
</dbReference>
<reference evidence="2 3" key="1">
    <citation type="submission" date="2024-10" db="EMBL/GenBank/DDBJ databases">
        <title>The Natural Products Discovery Center: Release of the First 8490 Sequenced Strains for Exploring Actinobacteria Biosynthetic Diversity.</title>
        <authorList>
            <person name="Kalkreuter E."/>
            <person name="Kautsar S.A."/>
            <person name="Yang D."/>
            <person name="Bader C.D."/>
            <person name="Teijaro C.N."/>
            <person name="Fluegel L."/>
            <person name="Davis C.M."/>
            <person name="Simpson J.R."/>
            <person name="Lauterbach L."/>
            <person name="Steele A.D."/>
            <person name="Gui C."/>
            <person name="Meng S."/>
            <person name="Li G."/>
            <person name="Viehrig K."/>
            <person name="Ye F."/>
            <person name="Su P."/>
            <person name="Kiefer A.F."/>
            <person name="Nichols A."/>
            <person name="Cepeda A.J."/>
            <person name="Yan W."/>
            <person name="Fan B."/>
            <person name="Jiang Y."/>
            <person name="Adhikari A."/>
            <person name="Zheng C.-J."/>
            <person name="Schuster L."/>
            <person name="Cowan T.M."/>
            <person name="Smanski M.J."/>
            <person name="Chevrette M.G."/>
            <person name="De Carvalho L.P.S."/>
            <person name="Shen B."/>
        </authorList>
    </citation>
    <scope>NUCLEOTIDE SEQUENCE [LARGE SCALE GENOMIC DNA]</scope>
    <source>
        <strain evidence="2 3">NPDC000087</strain>
    </source>
</reference>